<dbReference type="CDD" id="cd00082">
    <property type="entry name" value="HisKA"/>
    <property type="match status" value="1"/>
</dbReference>
<comment type="caution">
    <text evidence="7">The sequence shown here is derived from an EMBL/GenBank/DDBJ whole genome shotgun (WGS) entry which is preliminary data.</text>
</comment>
<dbReference type="InterPro" id="IPR003661">
    <property type="entry name" value="HisK_dim/P_dom"/>
</dbReference>
<dbReference type="Pfam" id="PF00512">
    <property type="entry name" value="HisKA"/>
    <property type="match status" value="1"/>
</dbReference>
<dbReference type="InterPro" id="IPR015943">
    <property type="entry name" value="WD40/YVTN_repeat-like_dom_sf"/>
</dbReference>
<keyword evidence="8" id="KW-1185">Reference proteome</keyword>
<evidence type="ECO:0000256" key="1">
    <source>
        <dbReference type="ARBA" id="ARBA00000085"/>
    </source>
</evidence>
<dbReference type="Pfam" id="PF07495">
    <property type="entry name" value="Y_Y_Y"/>
    <property type="match status" value="1"/>
</dbReference>
<evidence type="ECO:0000313" key="7">
    <source>
        <dbReference type="EMBL" id="MBK3519518.1"/>
    </source>
</evidence>
<feature type="transmembrane region" description="Helical" evidence="5">
    <location>
        <begin position="787"/>
        <end position="805"/>
    </location>
</feature>
<dbReference type="Pfam" id="PF07494">
    <property type="entry name" value="Reg_prop"/>
    <property type="match status" value="3"/>
</dbReference>
<dbReference type="Gene3D" id="2.130.10.10">
    <property type="entry name" value="YVTN repeat-like/Quinoprotein amine dehydrogenase"/>
    <property type="match status" value="2"/>
</dbReference>
<dbReference type="SUPFAM" id="SSF47384">
    <property type="entry name" value="Homodimeric domain of signal transducing histidine kinase"/>
    <property type="match status" value="1"/>
</dbReference>
<dbReference type="InterPro" id="IPR003594">
    <property type="entry name" value="HATPase_dom"/>
</dbReference>
<dbReference type="SMART" id="SM00388">
    <property type="entry name" value="HisKA"/>
    <property type="match status" value="1"/>
</dbReference>
<dbReference type="InterPro" id="IPR005467">
    <property type="entry name" value="His_kinase_dom"/>
</dbReference>
<dbReference type="SUPFAM" id="SSF63829">
    <property type="entry name" value="Calcium-dependent phosphotriesterase"/>
    <property type="match status" value="3"/>
</dbReference>
<gene>
    <name evidence="7" type="ORF">JIV24_19380</name>
</gene>
<feature type="coiled-coil region" evidence="4">
    <location>
        <begin position="827"/>
        <end position="875"/>
    </location>
</feature>
<reference evidence="7 8" key="1">
    <citation type="submission" date="2021-01" db="EMBL/GenBank/DDBJ databases">
        <title>Carboxyliciviraga sp.nov., isolated from coastal sediments.</title>
        <authorList>
            <person name="Lu D."/>
            <person name="Zhang T."/>
        </authorList>
    </citation>
    <scope>NUCLEOTIDE SEQUENCE [LARGE SCALE GENOMIC DNA]</scope>
    <source>
        <strain evidence="7 8">N1Y132</strain>
    </source>
</reference>
<dbReference type="PANTHER" id="PTHR43547:SF2">
    <property type="entry name" value="HYBRID SIGNAL TRANSDUCTION HISTIDINE KINASE C"/>
    <property type="match status" value="1"/>
</dbReference>
<dbReference type="EC" id="2.7.13.3" evidence="2"/>
<dbReference type="InterPro" id="IPR004358">
    <property type="entry name" value="Sig_transdc_His_kin-like_C"/>
</dbReference>
<proteinExistence type="predicted"/>
<evidence type="ECO:0000259" key="6">
    <source>
        <dbReference type="PROSITE" id="PS50109"/>
    </source>
</evidence>
<evidence type="ECO:0000256" key="5">
    <source>
        <dbReference type="SAM" id="Phobius"/>
    </source>
</evidence>
<dbReference type="PANTHER" id="PTHR43547">
    <property type="entry name" value="TWO-COMPONENT HISTIDINE KINASE"/>
    <property type="match status" value="1"/>
</dbReference>
<dbReference type="SMART" id="SM00387">
    <property type="entry name" value="HATPase_c"/>
    <property type="match status" value="1"/>
</dbReference>
<comment type="catalytic activity">
    <reaction evidence="1">
        <text>ATP + protein L-histidine = ADP + protein N-phospho-L-histidine.</text>
        <dbReference type="EC" id="2.7.13.3"/>
    </reaction>
</comment>
<dbReference type="InterPro" id="IPR036890">
    <property type="entry name" value="HATPase_C_sf"/>
</dbReference>
<evidence type="ECO:0000256" key="3">
    <source>
        <dbReference type="ARBA" id="ARBA00022553"/>
    </source>
</evidence>
<dbReference type="Pfam" id="PF02518">
    <property type="entry name" value="HATPase_c"/>
    <property type="match status" value="1"/>
</dbReference>
<dbReference type="InterPro" id="IPR013783">
    <property type="entry name" value="Ig-like_fold"/>
</dbReference>
<dbReference type="PRINTS" id="PR00344">
    <property type="entry name" value="BCTRLSENSOR"/>
</dbReference>
<dbReference type="RefSeq" id="WP_200466737.1">
    <property type="nucleotide sequence ID" value="NZ_JAENRR010000073.1"/>
</dbReference>
<accession>A0ABS1HPA3</accession>
<dbReference type="SUPFAM" id="SSF55874">
    <property type="entry name" value="ATPase domain of HSP90 chaperone/DNA topoisomerase II/histidine kinase"/>
    <property type="match status" value="1"/>
</dbReference>
<evidence type="ECO:0000256" key="4">
    <source>
        <dbReference type="SAM" id="Coils"/>
    </source>
</evidence>
<keyword evidence="5" id="KW-1133">Transmembrane helix</keyword>
<evidence type="ECO:0000256" key="2">
    <source>
        <dbReference type="ARBA" id="ARBA00012438"/>
    </source>
</evidence>
<keyword evidence="3" id="KW-0597">Phosphoprotein</keyword>
<dbReference type="Gene3D" id="2.60.40.10">
    <property type="entry name" value="Immunoglobulins"/>
    <property type="match status" value="1"/>
</dbReference>
<name>A0ABS1HPA3_9BACT</name>
<keyword evidence="4" id="KW-0175">Coiled coil</keyword>
<dbReference type="Gene3D" id="1.10.287.130">
    <property type="match status" value="1"/>
</dbReference>
<keyword evidence="5" id="KW-0812">Transmembrane</keyword>
<dbReference type="Gene3D" id="3.30.565.10">
    <property type="entry name" value="Histidine kinase-like ATPase, C-terminal domain"/>
    <property type="match status" value="1"/>
</dbReference>
<dbReference type="InterPro" id="IPR011123">
    <property type="entry name" value="Y_Y_Y"/>
</dbReference>
<sequence length="1106" mass="126038">MIRKVIIFLILSIFTYVNAQQLVFNKLDSQEGVAMVRSILRDHEGFLWIGNDGPGLMRYDGYHTDKYLHDAKALSSISSDRVMTIFEDSRLNLWVGTRDGLNLYKRETEDFKVYKHIADDTLSIAGDYIMAIYEDRKGRLWIGTNKGLCLYDYISDSFKRLTVSNANPASNRINSLVQDSDGVLWLATPTDGIYSYNEVDKEFVHYPDGKIQQNALLYKKIFVDSNGAIWVATRGNGLLQFDKNKGEFKRYSSVDGSSISGDIVMDICELDDKKLLVGVDQGGINELNLETGSIEYLNSLGNNKLSSKGIYSFYFDEEKILWVGTSRGGILFSNPYLNRFITYQEPKFLTDIPITKINALVHDIVGCFCEMSDGTIWVGTDGGGISIFNPETSTFRNIIANQNDDSGLLSNTIRSIQQDKDGNVWIVTWGNGICMFDSKRQEFIYPSGNDERIKALSSPYCWALYIDSKNRFWVSYTDGEIRMLEPNGNVHHFYTDPSKERNNSPLAYETAEGQIYFSNKNGVYFFDETASALTLHLKLTYANSMVVDDNGIFWVGTIKNGVRAFNTMGQEIHNLSTQNGLSDNYICGLQKGIEGELWISTNSGLNKYDVNKDQVSIFKEVDGLQGNQFFFQAYTTSSNGDLYFGGTRGFSYFNPSKIITNTIVPEVVFRDITIDGEKLDYRNSKILDKKVLRFSEEIKLSWRHTLLTLSFNAINVTYPQKVRYQYRLIGLNEKWVETDAFNATSTYTNLKPGEYFFEVKAANSDSIWSEKVQRLKIIIPPPFFQRFWFISLMVMLGVVLLALFIKNREVKLQQDKLSLQYAVKDRTKVIEEQKEELLSQNEELEKHRNQLENMVEDRTCELKAAKEKAEQADQLKSSFLANMSHEIRTPMNAIIGFSTLLNDTQLTEQETEEYINVINTNADALLYLIEDILDISKIEANQLNVHISPFSLNELLNSCYSSFSMRNRNYNVQYYLDNQVKDEQLIVDSDEFRIRQIINNLLSNAAKFTEEGSIILKARLNELYLIISVIDTGKGFGQEEAKLIFNQFVKLQQHEKLLKRGVGLGLTISKRLAQLLGCDLSVDSVEGEGSEFSLTIPIKTVHKVQP</sequence>
<organism evidence="7 8">
    <name type="scientific">Carboxylicivirga marina</name>
    <dbReference type="NCBI Taxonomy" id="2800988"/>
    <lineage>
        <taxon>Bacteria</taxon>
        <taxon>Pseudomonadati</taxon>
        <taxon>Bacteroidota</taxon>
        <taxon>Bacteroidia</taxon>
        <taxon>Marinilabiliales</taxon>
        <taxon>Marinilabiliaceae</taxon>
        <taxon>Carboxylicivirga</taxon>
    </lineage>
</organism>
<evidence type="ECO:0000313" key="8">
    <source>
        <dbReference type="Proteomes" id="UP000605676"/>
    </source>
</evidence>
<dbReference type="EMBL" id="JAENRR010000073">
    <property type="protein sequence ID" value="MBK3519518.1"/>
    <property type="molecule type" value="Genomic_DNA"/>
</dbReference>
<dbReference type="InterPro" id="IPR011110">
    <property type="entry name" value="Reg_prop"/>
</dbReference>
<dbReference type="Proteomes" id="UP000605676">
    <property type="component" value="Unassembled WGS sequence"/>
</dbReference>
<protein>
    <recommendedName>
        <fullName evidence="2">histidine kinase</fullName>
        <ecNumber evidence="2">2.7.13.3</ecNumber>
    </recommendedName>
</protein>
<feature type="domain" description="Histidine kinase" evidence="6">
    <location>
        <begin position="882"/>
        <end position="1100"/>
    </location>
</feature>
<dbReference type="PROSITE" id="PS50109">
    <property type="entry name" value="HIS_KIN"/>
    <property type="match status" value="1"/>
</dbReference>
<keyword evidence="5" id="KW-0472">Membrane</keyword>
<dbReference type="InterPro" id="IPR036097">
    <property type="entry name" value="HisK_dim/P_sf"/>
</dbReference>